<dbReference type="GO" id="GO:0006094">
    <property type="term" value="P:gluconeogenesis"/>
    <property type="evidence" value="ECO:0007669"/>
    <property type="project" value="UniProtKB-KW"/>
</dbReference>
<gene>
    <name evidence="5" type="ORF">C3B54_111051</name>
</gene>
<reference evidence="5 6" key="1">
    <citation type="submission" date="2018-02" db="EMBL/GenBank/DDBJ databases">
        <title>Complete genome of the streamlined marine actinobacterium Pontimonas salivibrio CL-TW6 adapted to coastal planktonic lifestype.</title>
        <authorList>
            <person name="Cho B.C."/>
            <person name="Hardies S.C."/>
            <person name="Jang G.I."/>
            <person name="Hwang C.Y."/>
        </authorList>
    </citation>
    <scope>NUCLEOTIDE SEQUENCE [LARGE SCALE GENOMIC DNA]</scope>
    <source>
        <strain evidence="5 6">CL-TW6</strain>
    </source>
</reference>
<dbReference type="GO" id="GO:0051156">
    <property type="term" value="P:glucose 6-phosphate metabolic process"/>
    <property type="evidence" value="ECO:0007669"/>
    <property type="project" value="TreeGrafter"/>
</dbReference>
<dbReference type="GO" id="GO:0097367">
    <property type="term" value="F:carbohydrate derivative binding"/>
    <property type="evidence" value="ECO:0007669"/>
    <property type="project" value="InterPro"/>
</dbReference>
<organism evidence="5 6">
    <name type="scientific">Pontimonas salivibrio</name>
    <dbReference type="NCBI Taxonomy" id="1159327"/>
    <lineage>
        <taxon>Bacteria</taxon>
        <taxon>Bacillati</taxon>
        <taxon>Actinomycetota</taxon>
        <taxon>Actinomycetes</taxon>
        <taxon>Micrococcales</taxon>
        <taxon>Microbacteriaceae</taxon>
        <taxon>Pontimonas</taxon>
    </lineage>
</organism>
<keyword evidence="1 4" id="KW-0312">Gluconeogenesis</keyword>
<comment type="similarity">
    <text evidence="4">Belongs to the GPI family.</text>
</comment>
<dbReference type="GO" id="GO:0048029">
    <property type="term" value="F:monosaccharide binding"/>
    <property type="evidence" value="ECO:0007669"/>
    <property type="project" value="TreeGrafter"/>
</dbReference>
<keyword evidence="6" id="KW-1185">Reference proteome</keyword>
<dbReference type="GO" id="GO:0005829">
    <property type="term" value="C:cytosol"/>
    <property type="evidence" value="ECO:0007669"/>
    <property type="project" value="TreeGrafter"/>
</dbReference>
<dbReference type="PROSITE" id="PS51463">
    <property type="entry name" value="P_GLUCOSE_ISOMERASE_3"/>
    <property type="match status" value="2"/>
</dbReference>
<dbReference type="UniPathway" id="UPA00109">
    <property type="reaction ID" value="UER00181"/>
</dbReference>
<dbReference type="PANTHER" id="PTHR11469:SF1">
    <property type="entry name" value="GLUCOSE-6-PHOSPHATE ISOMERASE"/>
    <property type="match status" value="1"/>
</dbReference>
<evidence type="ECO:0000256" key="1">
    <source>
        <dbReference type="ARBA" id="ARBA00022432"/>
    </source>
</evidence>
<dbReference type="AlphaFoldDB" id="A0A2L2BQU3"/>
<dbReference type="PANTHER" id="PTHR11469">
    <property type="entry name" value="GLUCOSE-6-PHOSPHATE ISOMERASE"/>
    <property type="match status" value="1"/>
</dbReference>
<dbReference type="GO" id="GO:0006096">
    <property type="term" value="P:glycolytic process"/>
    <property type="evidence" value="ECO:0007669"/>
    <property type="project" value="UniProtKB-UniPathway"/>
</dbReference>
<dbReference type="Pfam" id="PF00342">
    <property type="entry name" value="PGI"/>
    <property type="match status" value="1"/>
</dbReference>
<dbReference type="OrthoDB" id="140919at2"/>
<keyword evidence="2 4" id="KW-0324">Glycolysis</keyword>
<comment type="pathway">
    <text evidence="4">Carbohydrate degradation; glycolysis; D-glyceraldehyde 3-phosphate and glycerone phosphate from D-glucose: step 2/4.</text>
</comment>
<comment type="catalytic activity">
    <reaction evidence="4">
        <text>alpha-D-glucose 6-phosphate = beta-D-fructose 6-phosphate</text>
        <dbReference type="Rhea" id="RHEA:11816"/>
        <dbReference type="ChEBI" id="CHEBI:57634"/>
        <dbReference type="ChEBI" id="CHEBI:58225"/>
        <dbReference type="EC" id="5.3.1.9"/>
    </reaction>
</comment>
<dbReference type="SUPFAM" id="SSF53697">
    <property type="entry name" value="SIS domain"/>
    <property type="match status" value="1"/>
</dbReference>
<dbReference type="RefSeq" id="WP_104913553.1">
    <property type="nucleotide sequence ID" value="NZ_CP026923.1"/>
</dbReference>
<dbReference type="GO" id="GO:0004347">
    <property type="term" value="F:glucose-6-phosphate isomerase activity"/>
    <property type="evidence" value="ECO:0007669"/>
    <property type="project" value="UniProtKB-EC"/>
</dbReference>
<dbReference type="InterPro" id="IPR046348">
    <property type="entry name" value="SIS_dom_sf"/>
</dbReference>
<dbReference type="Gene3D" id="3.40.50.10490">
    <property type="entry name" value="Glucose-6-phosphate isomerase like protein, domain 1"/>
    <property type="match status" value="3"/>
</dbReference>
<dbReference type="Proteomes" id="UP000243077">
    <property type="component" value="Chromosome"/>
</dbReference>
<dbReference type="PRINTS" id="PR00662">
    <property type="entry name" value="G6PISOMERASE"/>
</dbReference>
<name>A0A2L2BQU3_9MICO</name>
<keyword evidence="3 4" id="KW-0413">Isomerase</keyword>
<dbReference type="InterPro" id="IPR001672">
    <property type="entry name" value="G6P_Isomerase"/>
</dbReference>
<accession>A0A2L2BQU3</accession>
<sequence length="523" mass="55243">MTLRVHLESSFRSSLGDAVGTLVSKNVPSRLAAGDATLWGVDAEPEASIRVGWVADPSLMRPLVDDVEELRRAFAAEGVTRFVLCGMGGSSLAPEVMASSAGVQLEIVDSTHPDHVTQALSGDLRSTAVIVSSKSGTTVETAAARAAFAEAFQGVGIDPTSRILIVTDPDSPLHKEAAGNGHRVFTADPHVGGRFSALTAFGLVPATLAGVDTAALLSDAHNAWSALRQDSEENPAVLLAASLSTPSRDIAVLTPSESLPGLGDWIEQLVAESTGKDGIGVLPVATSSATPPEATNALDDVVIVDLSGDRQDVSHVSIEATLGGSFLLWEYATAYAGVLLGVNPFDQPDVESAKTATRSLLEAMPSRQDPSEVSEKYTLWAPDDSTTLADSWSYLHAQLGDSGYLALQVYGNRLELSDFVQVREHLAAATGRPVTLGFGPRFLHSTGQFHKGGTPDGVFLQLEIEPRRGRDIPGFPYSFATLIDAQSWGDRQVLTERGRPVLTLRVDSAETARTLLSTLKESA</sequence>
<proteinExistence type="inferred from homology"/>
<dbReference type="EMBL" id="CP026923">
    <property type="protein sequence ID" value="AVG24018.1"/>
    <property type="molecule type" value="Genomic_DNA"/>
</dbReference>
<dbReference type="EC" id="5.3.1.9" evidence="4"/>
<dbReference type="KEGG" id="psai:C3B54_111051"/>
<evidence type="ECO:0000256" key="3">
    <source>
        <dbReference type="ARBA" id="ARBA00023235"/>
    </source>
</evidence>
<evidence type="ECO:0000256" key="2">
    <source>
        <dbReference type="ARBA" id="ARBA00023152"/>
    </source>
</evidence>
<evidence type="ECO:0000313" key="6">
    <source>
        <dbReference type="Proteomes" id="UP000243077"/>
    </source>
</evidence>
<evidence type="ECO:0000313" key="5">
    <source>
        <dbReference type="EMBL" id="AVG24018.1"/>
    </source>
</evidence>
<evidence type="ECO:0000256" key="4">
    <source>
        <dbReference type="RuleBase" id="RU000612"/>
    </source>
</evidence>
<protein>
    <recommendedName>
        <fullName evidence="4">Glucose-6-phosphate isomerase</fullName>
        <ecNumber evidence="4">5.3.1.9</ecNumber>
    </recommendedName>
</protein>